<keyword evidence="3" id="KW-1185">Reference proteome</keyword>
<sequence length="55" mass="6452">MPTMQKSAVTTKSPVRFNTPVSQQHLEKGQKFEPFFAFEGERRSPAWLQKSDRKR</sequence>
<dbReference type="AlphaFoldDB" id="A0A221KCC1"/>
<dbReference type="Proteomes" id="UP000199729">
    <property type="component" value="Chromosome"/>
</dbReference>
<accession>A0A221KCC1</accession>
<name>A0A221KCC1_VITFI</name>
<evidence type="ECO:0000256" key="1">
    <source>
        <dbReference type="SAM" id="MobiDB-lite"/>
    </source>
</evidence>
<gene>
    <name evidence="2" type="ORF">VITFI_CDS0894</name>
</gene>
<dbReference type="KEGG" id="vff:VITFI_CDS0894"/>
<reference evidence="2 3" key="1">
    <citation type="submission" date="2017-07" db="EMBL/GenBank/DDBJ databases">
        <title>Complete Genome Sequence of the cosmetic ferment Vitreoscilla filiformis (ATCC15551).</title>
        <authorList>
            <person name="Contreras S."/>
            <person name="Sagory-Zalkind P."/>
            <person name="Blanquart H."/>
            <person name="Iltis A."/>
            <person name="Morand S.C."/>
        </authorList>
    </citation>
    <scope>NUCLEOTIDE SEQUENCE [LARGE SCALE GENOMIC DNA]</scope>
    <source>
        <strain evidence="2 3">ATCC 15551</strain>
    </source>
</reference>
<protein>
    <submittedName>
        <fullName evidence="2">Uncharacterized protein</fullName>
    </submittedName>
</protein>
<feature type="compositionally biased region" description="Polar residues" evidence="1">
    <location>
        <begin position="1"/>
        <end position="13"/>
    </location>
</feature>
<evidence type="ECO:0000313" key="2">
    <source>
        <dbReference type="EMBL" id="ASM76672.1"/>
    </source>
</evidence>
<proteinExistence type="predicted"/>
<feature type="region of interest" description="Disordered" evidence="1">
    <location>
        <begin position="1"/>
        <end position="28"/>
    </location>
</feature>
<evidence type="ECO:0000313" key="3">
    <source>
        <dbReference type="Proteomes" id="UP000199729"/>
    </source>
</evidence>
<organism evidence="2 3">
    <name type="scientific">Vitreoscilla filiformis</name>
    <dbReference type="NCBI Taxonomy" id="63"/>
    <lineage>
        <taxon>Bacteria</taxon>
        <taxon>Pseudomonadati</taxon>
        <taxon>Pseudomonadota</taxon>
        <taxon>Betaproteobacteria</taxon>
        <taxon>Neisseriales</taxon>
        <taxon>Neisseriaceae</taxon>
        <taxon>Vitreoscilla</taxon>
    </lineage>
</organism>
<dbReference type="EMBL" id="CP022423">
    <property type="protein sequence ID" value="ASM76672.1"/>
    <property type="molecule type" value="Genomic_DNA"/>
</dbReference>